<dbReference type="PANTHER" id="PTHR21349:SF0">
    <property type="entry name" value="LARGE RIBOSOMAL SUBUNIT PROTEIN BL21M"/>
    <property type="match status" value="1"/>
</dbReference>
<dbReference type="AlphaFoldDB" id="A0AAN6GLQ6"/>
<evidence type="ECO:0000313" key="3">
    <source>
        <dbReference type="EMBL" id="KAK0543994.1"/>
    </source>
</evidence>
<organism evidence="3 4">
    <name type="scientific">Tilletia horrida</name>
    <dbReference type="NCBI Taxonomy" id="155126"/>
    <lineage>
        <taxon>Eukaryota</taxon>
        <taxon>Fungi</taxon>
        <taxon>Dikarya</taxon>
        <taxon>Basidiomycota</taxon>
        <taxon>Ustilaginomycotina</taxon>
        <taxon>Exobasidiomycetes</taxon>
        <taxon>Tilletiales</taxon>
        <taxon>Tilletiaceae</taxon>
        <taxon>Tilletia</taxon>
    </lineage>
</organism>
<protein>
    <recommendedName>
        <fullName evidence="2">Large ribosomal subunit protein bL21m</fullName>
    </recommendedName>
</protein>
<sequence>MISSASQALSLLKTQPNRYAIASLVGRTFLLSISDMLTVPRLRDVRVGDVLELDRIHEVGSQDYTLRAQEAIAPRVRSQTHPNGVDPVQGASSTTKWTSKLIPTGLAFTGAVLRPETVRVRCVVVEHTKGKLEHIVKEKRRKGYKKTIRHQQPYTRLRVEEIRLGDS</sequence>
<dbReference type="Pfam" id="PF00829">
    <property type="entry name" value="Ribosomal_L21p"/>
    <property type="match status" value="1"/>
</dbReference>
<proteinExistence type="inferred from homology"/>
<dbReference type="InterPro" id="IPR036164">
    <property type="entry name" value="bL21-like_sf"/>
</dbReference>
<reference evidence="3" key="1">
    <citation type="journal article" date="2023" name="PhytoFront">
        <title>Draft Genome Resources of Seven Strains of Tilletia horrida, Causal Agent of Kernel Smut of Rice.</title>
        <authorList>
            <person name="Khanal S."/>
            <person name="Antony Babu S."/>
            <person name="Zhou X.G."/>
        </authorList>
    </citation>
    <scope>NUCLEOTIDE SEQUENCE</scope>
    <source>
        <strain evidence="3">TX6</strain>
    </source>
</reference>
<comment type="caution">
    <text evidence="3">The sequence shown here is derived from an EMBL/GenBank/DDBJ whole genome shotgun (WGS) entry which is preliminary data.</text>
</comment>
<gene>
    <name evidence="3" type="ORF">OC846_006215</name>
</gene>
<evidence type="ECO:0000256" key="2">
    <source>
        <dbReference type="ARBA" id="ARBA00044129"/>
    </source>
</evidence>
<dbReference type="GO" id="GO:0005762">
    <property type="term" value="C:mitochondrial large ribosomal subunit"/>
    <property type="evidence" value="ECO:0007669"/>
    <property type="project" value="TreeGrafter"/>
</dbReference>
<dbReference type="SUPFAM" id="SSF141091">
    <property type="entry name" value="L21p-like"/>
    <property type="match status" value="2"/>
</dbReference>
<dbReference type="Proteomes" id="UP001176517">
    <property type="component" value="Unassembled WGS sequence"/>
</dbReference>
<dbReference type="PANTHER" id="PTHR21349">
    <property type="entry name" value="50S RIBOSOMAL PROTEIN L21"/>
    <property type="match status" value="1"/>
</dbReference>
<comment type="similarity">
    <text evidence="1">Belongs to the bacterial ribosomal protein bL21 family.</text>
</comment>
<keyword evidence="4" id="KW-1185">Reference proteome</keyword>
<accession>A0AAN6GLQ6</accession>
<evidence type="ECO:0000256" key="1">
    <source>
        <dbReference type="ARBA" id="ARBA00008563"/>
    </source>
</evidence>
<name>A0AAN6GLQ6_9BASI</name>
<dbReference type="InterPro" id="IPR028909">
    <property type="entry name" value="bL21-like"/>
</dbReference>
<dbReference type="GO" id="GO:0003735">
    <property type="term" value="F:structural constituent of ribosome"/>
    <property type="evidence" value="ECO:0007669"/>
    <property type="project" value="TreeGrafter"/>
</dbReference>
<dbReference type="EMBL" id="JAPDMZ010000310">
    <property type="protein sequence ID" value="KAK0543994.1"/>
    <property type="molecule type" value="Genomic_DNA"/>
</dbReference>
<evidence type="ECO:0000313" key="4">
    <source>
        <dbReference type="Proteomes" id="UP001176517"/>
    </source>
</evidence>